<name>A0A1W1DBT9_9ZZZZ</name>
<gene>
    <name evidence="1" type="ORF">MNB_SUP05-10-1075</name>
</gene>
<dbReference type="AlphaFoldDB" id="A0A1W1DBT9"/>
<accession>A0A1W1DBT9</accession>
<dbReference type="EMBL" id="FPHQ01000242">
    <property type="protein sequence ID" value="SFV77886.1"/>
    <property type="molecule type" value="Genomic_DNA"/>
</dbReference>
<proteinExistence type="predicted"/>
<sequence>MKKILTVVLLAFALGANAFWNNNNNTPWSNGSNNHNGYQEDNGMFGYNPYDFWDPRWYMEEMSNMVDEFDDEFSNNNYNGYGYNPYNNGPWNRTAAVAPTKTETTAK</sequence>
<organism evidence="1">
    <name type="scientific">hydrothermal vent metagenome</name>
    <dbReference type="NCBI Taxonomy" id="652676"/>
    <lineage>
        <taxon>unclassified sequences</taxon>
        <taxon>metagenomes</taxon>
        <taxon>ecological metagenomes</taxon>
    </lineage>
</organism>
<reference evidence="1" key="1">
    <citation type="submission" date="2016-10" db="EMBL/GenBank/DDBJ databases">
        <authorList>
            <person name="de Groot N.N."/>
        </authorList>
    </citation>
    <scope>NUCLEOTIDE SEQUENCE</scope>
</reference>
<evidence type="ECO:0000313" key="1">
    <source>
        <dbReference type="EMBL" id="SFV77886.1"/>
    </source>
</evidence>
<protein>
    <submittedName>
        <fullName evidence="1">Uncharacterized protein</fullName>
    </submittedName>
</protein>